<evidence type="ECO:0000313" key="6">
    <source>
        <dbReference type="EMBL" id="OMP14020.1"/>
    </source>
</evidence>
<reference evidence="4" key="2">
    <citation type="submission" date="2013-09" db="EMBL/GenBank/DDBJ databases">
        <authorList>
            <person name="Alam M."/>
            <person name="Haque M.S."/>
            <person name="Islam M.S."/>
            <person name="Emdad E.M."/>
            <person name="Islam M.M."/>
            <person name="Ahmed B."/>
            <person name="Halim A."/>
            <person name="Hossen Q.M.M."/>
            <person name="Hossain M.Z."/>
            <person name="Ahmed R."/>
            <person name="Khan M.M."/>
            <person name="Islam R."/>
            <person name="Rashid M.M."/>
            <person name="Khan S.A."/>
            <person name="Rahman M.S."/>
            <person name="Alam M."/>
            <person name="Yahiya A.S."/>
            <person name="Khan M.S."/>
            <person name="Azam M.S."/>
            <person name="Haque T."/>
            <person name="Lashkar M.Z.H."/>
            <person name="Akhand A.I."/>
            <person name="Morshed G."/>
            <person name="Roy S."/>
            <person name="Uddin K.S."/>
            <person name="Rabeya T."/>
            <person name="Hossain A.S."/>
            <person name="Chowdhury A."/>
            <person name="Snigdha A.R."/>
            <person name="Mortoza M.S."/>
            <person name="Matin S.A."/>
            <person name="Hoque S.M.E."/>
            <person name="Islam M.K."/>
            <person name="Roy D.K."/>
            <person name="Haider R."/>
            <person name="Moosa M.M."/>
            <person name="Elias S.M."/>
            <person name="Hasan A.M."/>
            <person name="Jahan S."/>
            <person name="Shafiuddin M."/>
            <person name="Mahmood N."/>
            <person name="Shommy N.S."/>
        </authorList>
    </citation>
    <scope>NUCLEOTIDE SEQUENCE</scope>
    <source>
        <tissue evidence="4">Whole seedlings</tissue>
    </source>
</reference>
<proteinExistence type="predicted"/>
<protein>
    <submittedName>
        <fullName evidence="4">Uncharacterized protein</fullName>
    </submittedName>
</protein>
<evidence type="ECO:0000313" key="7">
    <source>
        <dbReference type="Proteomes" id="UP000187203"/>
    </source>
</evidence>
<gene>
    <name evidence="6" type="ORF">COLO4_00415</name>
    <name evidence="5" type="ORF">COLO4_02097</name>
    <name evidence="4" type="ORF">COLO4_02627</name>
    <name evidence="3" type="ORF">COLO4_02966</name>
    <name evidence="2" type="ORF">COLO4_03169</name>
    <name evidence="1" type="ORF">COLO4_03193</name>
</gene>
<organism evidence="4 7">
    <name type="scientific">Corchorus olitorius</name>
    <dbReference type="NCBI Taxonomy" id="93759"/>
    <lineage>
        <taxon>Eukaryota</taxon>
        <taxon>Viridiplantae</taxon>
        <taxon>Streptophyta</taxon>
        <taxon>Embryophyta</taxon>
        <taxon>Tracheophyta</taxon>
        <taxon>Spermatophyta</taxon>
        <taxon>Magnoliopsida</taxon>
        <taxon>eudicotyledons</taxon>
        <taxon>Gunneridae</taxon>
        <taxon>Pentapetalae</taxon>
        <taxon>rosids</taxon>
        <taxon>malvids</taxon>
        <taxon>Malvales</taxon>
        <taxon>Malvaceae</taxon>
        <taxon>Grewioideae</taxon>
        <taxon>Apeibeae</taxon>
        <taxon>Corchorus</taxon>
    </lineage>
</organism>
<sequence length="30" mass="3415">MTSCPIINPVVADTVFWVPSSITLARRRKR</sequence>
<dbReference type="EMBL" id="AWUE01002427">
    <property type="protein sequence ID" value="OMP14020.1"/>
    <property type="molecule type" value="Genomic_DNA"/>
</dbReference>
<keyword evidence="7" id="KW-1185">Reference proteome</keyword>
<dbReference type="EMBL" id="AWUE01004886">
    <property type="protein sequence ID" value="OMP13199.1"/>
    <property type="molecule type" value="Genomic_DNA"/>
</dbReference>
<dbReference type="EMBL" id="AWUE01005707">
    <property type="protein sequence ID" value="OMP12889.1"/>
    <property type="molecule type" value="Genomic_DNA"/>
</dbReference>
<evidence type="ECO:0000313" key="2">
    <source>
        <dbReference type="EMBL" id="OMP12462.1"/>
    </source>
</evidence>
<evidence type="ECO:0000313" key="4">
    <source>
        <dbReference type="EMBL" id="OMP12889.1"/>
    </source>
</evidence>
<reference evidence="4" key="3">
    <citation type="journal article" date="2017" name="Nat. Plants">
        <title>Comparative genomics of two jute species and insight into fibre biogenesis.</title>
        <authorList>
            <person name="Islam M.S."/>
            <person name="Saito J.A."/>
            <person name="Emdad E.M."/>
            <person name="Ahmed B."/>
            <person name="Islam M.M."/>
            <person name="Halim A."/>
            <person name="Hossen Q.M."/>
            <person name="Hossain M.Z."/>
            <person name="Ahmed R."/>
            <person name="Hossain M.S."/>
            <person name="Kabir S.M."/>
            <person name="Khan M.S."/>
            <person name="Khan M.M."/>
            <person name="Hasan R."/>
            <person name="Aktar N."/>
            <person name="Honi U."/>
            <person name="Islam R."/>
            <person name="Rashid M.M."/>
            <person name="Wan X."/>
            <person name="Hou S."/>
            <person name="Haque T."/>
            <person name="Azam M.S."/>
            <person name="Moosa M.M."/>
            <person name="Elias S.M."/>
            <person name="Hasan A.M."/>
            <person name="Mahmood N."/>
            <person name="Shafiuddin M."/>
            <person name="Shahid S."/>
            <person name="Shommu N.S."/>
            <person name="Jahan S."/>
            <person name="Roy S."/>
            <person name="Chowdhury A."/>
            <person name="Akhand A.I."/>
            <person name="Nisho G.M."/>
            <person name="Uddin K.S."/>
            <person name="Rabeya T."/>
            <person name="Hoque S.M."/>
            <person name="Snigdha A.R."/>
            <person name="Mortoza S."/>
            <person name="Matin S.A."/>
            <person name="Islam M.K."/>
            <person name="Lashkar M.Z."/>
            <person name="Zaman M."/>
            <person name="Yuryev A."/>
            <person name="Uddin M.K."/>
            <person name="Rahman M.S."/>
            <person name="Haque M.S."/>
            <person name="Alam M.M."/>
            <person name="Khan H."/>
            <person name="Alam M."/>
        </authorList>
    </citation>
    <scope>NUCLEOTIDE SEQUENCE</scope>
    <source>
        <tissue evidence="4">Whole seedlings</tissue>
    </source>
</reference>
<name>A0A1R3L0R5_9ROSI</name>
<dbReference type="EMBL" id="AWUE01008692">
    <property type="protein sequence ID" value="OMP12607.1"/>
    <property type="molecule type" value="Genomic_DNA"/>
</dbReference>
<dbReference type="EMBL" id="AWUE01009316">
    <property type="protein sequence ID" value="OMP12448.1"/>
    <property type="molecule type" value="Genomic_DNA"/>
</dbReference>
<reference evidence="7" key="1">
    <citation type="submission" date="2013-09" db="EMBL/GenBank/DDBJ databases">
        <title>Corchorus olitorius genome sequencing.</title>
        <authorList>
            <person name="Alam M."/>
            <person name="Haque M.S."/>
            <person name="Islam M.S."/>
            <person name="Emdad E.M."/>
            <person name="Islam M.M."/>
            <person name="Ahmed B."/>
            <person name="Halim A."/>
            <person name="Hossen Q.M.M."/>
            <person name="Hossain M.Z."/>
            <person name="Ahmed R."/>
            <person name="Khan M.M."/>
            <person name="Islam R."/>
            <person name="Rashid M.M."/>
            <person name="Khan S.A."/>
            <person name="Rahman M.S."/>
            <person name="Alam M."/>
            <person name="Yahiya A.S."/>
            <person name="Khan M.S."/>
            <person name="Azam M.S."/>
            <person name="Haque T."/>
            <person name="Lashkar M.Z.H."/>
            <person name="Akhand A.I."/>
            <person name="Morshed G."/>
            <person name="Roy S."/>
            <person name="Uddin K.S."/>
            <person name="Rabeya T."/>
            <person name="Hossain A.S."/>
            <person name="Chowdhury A."/>
            <person name="Snigdha A.R."/>
            <person name="Mortoza M.S."/>
            <person name="Matin S.A."/>
            <person name="Hoque S.M.E."/>
            <person name="Islam M.K."/>
            <person name="Roy D.K."/>
            <person name="Haider R."/>
            <person name="Moosa M.M."/>
            <person name="Elias S.M."/>
            <person name="Hasan A.M."/>
            <person name="Jahan S."/>
            <person name="Shafiuddin M."/>
            <person name="Mahmood N."/>
            <person name="Shommy N.S."/>
        </authorList>
    </citation>
    <scope>NUCLEOTIDE SEQUENCE [LARGE SCALE GENOMIC DNA]</scope>
    <source>
        <strain evidence="7">cv. O-4</strain>
    </source>
</reference>
<evidence type="ECO:0000313" key="1">
    <source>
        <dbReference type="EMBL" id="OMP12448.1"/>
    </source>
</evidence>
<comment type="caution">
    <text evidence="4">The sequence shown here is derived from an EMBL/GenBank/DDBJ whole genome shotgun (WGS) entry which is preliminary data.</text>
</comment>
<dbReference type="AlphaFoldDB" id="A0A1R3L0R5"/>
<evidence type="ECO:0000313" key="3">
    <source>
        <dbReference type="EMBL" id="OMP12607.1"/>
    </source>
</evidence>
<dbReference type="EMBL" id="AWUE01009269">
    <property type="protein sequence ID" value="OMP12462.1"/>
    <property type="molecule type" value="Genomic_DNA"/>
</dbReference>
<dbReference type="Proteomes" id="UP000187203">
    <property type="component" value="Unassembled WGS sequence"/>
</dbReference>
<evidence type="ECO:0000313" key="5">
    <source>
        <dbReference type="EMBL" id="OMP13199.1"/>
    </source>
</evidence>
<accession>A0A1R3L0R5</accession>